<dbReference type="Gene3D" id="3.40.50.2300">
    <property type="match status" value="2"/>
</dbReference>
<feature type="domain" description="Leucine-binding protein" evidence="5">
    <location>
        <begin position="27"/>
        <end position="364"/>
    </location>
</feature>
<dbReference type="SUPFAM" id="SSF53822">
    <property type="entry name" value="Periplasmic binding protein-like I"/>
    <property type="match status" value="1"/>
</dbReference>
<reference evidence="6 7" key="1">
    <citation type="submission" date="2019-10" db="EMBL/GenBank/DDBJ databases">
        <title>Genome sequence of Azospirillum melinis.</title>
        <authorList>
            <person name="Ambrosini A."/>
            <person name="Sant'Anna F.H."/>
            <person name="Cassan F.D."/>
            <person name="Souza E.M."/>
            <person name="Passaglia L.M.P."/>
        </authorList>
    </citation>
    <scope>NUCLEOTIDE SEQUENCE [LARGE SCALE GENOMIC DNA]</scope>
    <source>
        <strain evidence="6 7">TMCY0552</strain>
    </source>
</reference>
<gene>
    <name evidence="6" type="ORF">GBZ48_29840</name>
</gene>
<dbReference type="InterPro" id="IPR028082">
    <property type="entry name" value="Peripla_BP_I"/>
</dbReference>
<keyword evidence="7" id="KW-1185">Reference proteome</keyword>
<evidence type="ECO:0000256" key="2">
    <source>
        <dbReference type="ARBA" id="ARBA00022729"/>
    </source>
</evidence>
<dbReference type="RefSeq" id="WP_174474337.1">
    <property type="nucleotide sequence ID" value="NZ_JAGINN010000022.1"/>
</dbReference>
<keyword evidence="3" id="KW-0029">Amino-acid transport</keyword>
<evidence type="ECO:0000313" key="6">
    <source>
        <dbReference type="EMBL" id="NUB03430.1"/>
    </source>
</evidence>
<dbReference type="EMBL" id="WHOS01000063">
    <property type="protein sequence ID" value="NUB03430.1"/>
    <property type="molecule type" value="Genomic_DNA"/>
</dbReference>
<keyword evidence="3" id="KW-0813">Transport</keyword>
<dbReference type="Pfam" id="PF13458">
    <property type="entry name" value="Peripla_BP_6"/>
    <property type="match status" value="1"/>
</dbReference>
<feature type="chain" id="PRO_5046050579" evidence="4">
    <location>
        <begin position="26"/>
        <end position="385"/>
    </location>
</feature>
<dbReference type="InterPro" id="IPR051010">
    <property type="entry name" value="BCAA_transport"/>
</dbReference>
<protein>
    <submittedName>
        <fullName evidence="6">ABC transporter substrate-binding protein</fullName>
    </submittedName>
</protein>
<comment type="caution">
    <text evidence="6">The sequence shown here is derived from an EMBL/GenBank/DDBJ whole genome shotgun (WGS) entry which is preliminary data.</text>
</comment>
<dbReference type="PANTHER" id="PTHR30483:SF38">
    <property type="entry name" value="BLR7848 PROTEIN"/>
    <property type="match status" value="1"/>
</dbReference>
<evidence type="ECO:0000256" key="1">
    <source>
        <dbReference type="ARBA" id="ARBA00010062"/>
    </source>
</evidence>
<evidence type="ECO:0000313" key="7">
    <source>
        <dbReference type="Proteomes" id="UP000605086"/>
    </source>
</evidence>
<comment type="similarity">
    <text evidence="1">Belongs to the leucine-binding protein family.</text>
</comment>
<feature type="signal peptide" evidence="4">
    <location>
        <begin position="1"/>
        <end position="25"/>
    </location>
</feature>
<accession>A0ABX2KRT0</accession>
<dbReference type="Proteomes" id="UP000605086">
    <property type="component" value="Unassembled WGS sequence"/>
</dbReference>
<sequence>MQLQRKTLIALAIGSALLSGFPAKADLTVGVIVSATGPAASVGVTQQRTVQILPKEFGGEKVNWILLDDASDTTTAVKHARKLIGEDKVDIIVGPSLTPNSLALLDQLSETGTPMLSLAGSGAIVEPVDEKRRWAFKTPQSDGQMAQAIVQHMASHGVRSVGFISFNDAYGEGWAKSLGALAERNGIKIVASERFQRTDTSVTGQILRLIGANPDAVFVAASGTPAVLPQATLAERGFKKPVYQTHGIANNDFLRVGGKNVEGTLLPAGPVLVAEQLPDGHPAKAPALEFVRLYEALPNAGMRSTFAAYLWDAALILKAAVPNALKTARPGTPEFRKALRDSIEEVKDVVATNGVYTMSPTDHLGLDERSRVMVRIESGTWRLVR</sequence>
<dbReference type="CDD" id="cd06333">
    <property type="entry name" value="PBP1_ABC_RPA1789-like"/>
    <property type="match status" value="1"/>
</dbReference>
<proteinExistence type="inferred from homology"/>
<evidence type="ECO:0000256" key="4">
    <source>
        <dbReference type="SAM" id="SignalP"/>
    </source>
</evidence>
<evidence type="ECO:0000259" key="5">
    <source>
        <dbReference type="Pfam" id="PF13458"/>
    </source>
</evidence>
<dbReference type="PANTHER" id="PTHR30483">
    <property type="entry name" value="LEUCINE-SPECIFIC-BINDING PROTEIN"/>
    <property type="match status" value="1"/>
</dbReference>
<keyword evidence="2 4" id="KW-0732">Signal</keyword>
<name>A0ABX2KRT0_9PROT</name>
<organism evidence="6 7">
    <name type="scientific">Azospirillum melinis</name>
    <dbReference type="NCBI Taxonomy" id="328839"/>
    <lineage>
        <taxon>Bacteria</taxon>
        <taxon>Pseudomonadati</taxon>
        <taxon>Pseudomonadota</taxon>
        <taxon>Alphaproteobacteria</taxon>
        <taxon>Rhodospirillales</taxon>
        <taxon>Azospirillaceae</taxon>
        <taxon>Azospirillum</taxon>
    </lineage>
</organism>
<dbReference type="InterPro" id="IPR028081">
    <property type="entry name" value="Leu-bd"/>
</dbReference>
<evidence type="ECO:0000256" key="3">
    <source>
        <dbReference type="ARBA" id="ARBA00022970"/>
    </source>
</evidence>